<proteinExistence type="predicted"/>
<dbReference type="AlphaFoldDB" id="A0A2I0WFH4"/>
<feature type="compositionally biased region" description="Low complexity" evidence="1">
    <location>
        <begin position="38"/>
        <end position="49"/>
    </location>
</feature>
<accession>A0A2I0WFH4</accession>
<evidence type="ECO:0000313" key="2">
    <source>
        <dbReference type="EMBL" id="PKU74424.1"/>
    </source>
</evidence>
<sequence>MSSLVAAISGTRVEDEDDGENWKRRTVSPASSCGAQTSSASAENSPSAANINLQRDYTLAVQTNSYN</sequence>
<name>A0A2I0WFH4_9ASPA</name>
<protein>
    <submittedName>
        <fullName evidence="2">Uncharacterized protein</fullName>
    </submittedName>
</protein>
<feature type="compositionally biased region" description="Polar residues" evidence="1">
    <location>
        <begin position="28"/>
        <end position="37"/>
    </location>
</feature>
<feature type="region of interest" description="Disordered" evidence="1">
    <location>
        <begin position="1"/>
        <end position="49"/>
    </location>
</feature>
<reference evidence="2 3" key="2">
    <citation type="journal article" date="2017" name="Nature">
        <title>The Apostasia genome and the evolution of orchids.</title>
        <authorList>
            <person name="Zhang G.Q."/>
            <person name="Liu K.W."/>
            <person name="Li Z."/>
            <person name="Lohaus R."/>
            <person name="Hsiao Y.Y."/>
            <person name="Niu S.C."/>
            <person name="Wang J.Y."/>
            <person name="Lin Y.C."/>
            <person name="Xu Q."/>
            <person name="Chen L.J."/>
            <person name="Yoshida K."/>
            <person name="Fujiwara S."/>
            <person name="Wang Z.W."/>
            <person name="Zhang Y.Q."/>
            <person name="Mitsuda N."/>
            <person name="Wang M."/>
            <person name="Liu G.H."/>
            <person name="Pecoraro L."/>
            <person name="Huang H.X."/>
            <person name="Xiao X.J."/>
            <person name="Lin M."/>
            <person name="Wu X.Y."/>
            <person name="Wu W.L."/>
            <person name="Chen Y.Y."/>
            <person name="Chang S.B."/>
            <person name="Sakamoto S."/>
            <person name="Ohme-Takagi M."/>
            <person name="Yagi M."/>
            <person name="Zeng S.J."/>
            <person name="Shen C.Y."/>
            <person name="Yeh C.M."/>
            <person name="Luo Y.B."/>
            <person name="Tsai W.C."/>
            <person name="Van de Peer Y."/>
            <person name="Liu Z.J."/>
        </authorList>
    </citation>
    <scope>NUCLEOTIDE SEQUENCE [LARGE SCALE GENOMIC DNA]</scope>
    <source>
        <tissue evidence="2">The whole plant</tissue>
    </source>
</reference>
<keyword evidence="3" id="KW-1185">Reference proteome</keyword>
<dbReference type="Proteomes" id="UP000233837">
    <property type="component" value="Unassembled WGS sequence"/>
</dbReference>
<reference evidence="2 3" key="1">
    <citation type="journal article" date="2016" name="Sci. Rep.">
        <title>The Dendrobium catenatum Lindl. genome sequence provides insights into polysaccharide synthase, floral development and adaptive evolution.</title>
        <authorList>
            <person name="Zhang G.Q."/>
            <person name="Xu Q."/>
            <person name="Bian C."/>
            <person name="Tsai W.C."/>
            <person name="Yeh C.M."/>
            <person name="Liu K.W."/>
            <person name="Yoshida K."/>
            <person name="Zhang L.S."/>
            <person name="Chang S.B."/>
            <person name="Chen F."/>
            <person name="Shi Y."/>
            <person name="Su Y.Y."/>
            <person name="Zhang Y.Q."/>
            <person name="Chen L.J."/>
            <person name="Yin Y."/>
            <person name="Lin M."/>
            <person name="Huang H."/>
            <person name="Deng H."/>
            <person name="Wang Z.W."/>
            <person name="Zhu S.L."/>
            <person name="Zhao X."/>
            <person name="Deng C."/>
            <person name="Niu S.C."/>
            <person name="Huang J."/>
            <person name="Wang M."/>
            <person name="Liu G.H."/>
            <person name="Yang H.J."/>
            <person name="Xiao X.J."/>
            <person name="Hsiao Y.Y."/>
            <person name="Wu W.L."/>
            <person name="Chen Y.Y."/>
            <person name="Mitsuda N."/>
            <person name="Ohme-Takagi M."/>
            <person name="Luo Y.B."/>
            <person name="Van de Peer Y."/>
            <person name="Liu Z.J."/>
        </authorList>
    </citation>
    <scope>NUCLEOTIDE SEQUENCE [LARGE SCALE GENOMIC DNA]</scope>
    <source>
        <tissue evidence="2">The whole plant</tissue>
    </source>
</reference>
<evidence type="ECO:0000256" key="1">
    <source>
        <dbReference type="SAM" id="MobiDB-lite"/>
    </source>
</evidence>
<dbReference type="EMBL" id="KZ502674">
    <property type="protein sequence ID" value="PKU74424.1"/>
    <property type="molecule type" value="Genomic_DNA"/>
</dbReference>
<gene>
    <name evidence="2" type="ORF">MA16_Dca003627</name>
</gene>
<organism evidence="2 3">
    <name type="scientific">Dendrobium catenatum</name>
    <dbReference type="NCBI Taxonomy" id="906689"/>
    <lineage>
        <taxon>Eukaryota</taxon>
        <taxon>Viridiplantae</taxon>
        <taxon>Streptophyta</taxon>
        <taxon>Embryophyta</taxon>
        <taxon>Tracheophyta</taxon>
        <taxon>Spermatophyta</taxon>
        <taxon>Magnoliopsida</taxon>
        <taxon>Liliopsida</taxon>
        <taxon>Asparagales</taxon>
        <taxon>Orchidaceae</taxon>
        <taxon>Epidendroideae</taxon>
        <taxon>Malaxideae</taxon>
        <taxon>Dendrobiinae</taxon>
        <taxon>Dendrobium</taxon>
    </lineage>
</organism>
<evidence type="ECO:0000313" key="3">
    <source>
        <dbReference type="Proteomes" id="UP000233837"/>
    </source>
</evidence>